<name>A0ABQ0E602_9BACT</name>
<proteinExistence type="predicted"/>
<sequence length="82" mass="9112">MGTHEISISQVIQISTTKASGKLVMIFFEDKWGMSMTHEQLSASHIRVGDIVEYTRSPYGANPRVISSSAKNFPPQLEVHHA</sequence>
<accession>A0ABQ0E602</accession>
<dbReference type="RefSeq" id="WP_407844179.1">
    <property type="nucleotide sequence ID" value="NZ_BAAFSG010000001.1"/>
</dbReference>
<dbReference type="Proteomes" id="UP001628192">
    <property type="component" value="Unassembled WGS sequence"/>
</dbReference>
<organism evidence="1 2">
    <name type="scientific">Desulfovibrio falkowii</name>
    <dbReference type="NCBI Taxonomy" id="3136602"/>
    <lineage>
        <taxon>Bacteria</taxon>
        <taxon>Pseudomonadati</taxon>
        <taxon>Thermodesulfobacteriota</taxon>
        <taxon>Desulfovibrionia</taxon>
        <taxon>Desulfovibrionales</taxon>
        <taxon>Desulfovibrionaceae</taxon>
        <taxon>Desulfovibrio</taxon>
    </lineage>
</organism>
<evidence type="ECO:0000313" key="2">
    <source>
        <dbReference type="Proteomes" id="UP001628192"/>
    </source>
</evidence>
<evidence type="ECO:0000313" key="1">
    <source>
        <dbReference type="EMBL" id="GAB1253107.1"/>
    </source>
</evidence>
<dbReference type="EMBL" id="BAAFSG010000001">
    <property type="protein sequence ID" value="GAB1253107.1"/>
    <property type="molecule type" value="Genomic_DNA"/>
</dbReference>
<gene>
    <name evidence="1" type="ORF">Defa_05940</name>
</gene>
<protein>
    <submittedName>
        <fullName evidence="1">Uncharacterized protein</fullName>
    </submittedName>
</protein>
<reference evidence="1 2" key="1">
    <citation type="journal article" date="2025" name="Int. J. Syst. Evol. Microbiol.">
        <title>Desulfovibrio falkowii sp. nov., Porphyromonas miyakawae sp. nov., Mediterraneibacter flintii sp. nov. and Owariibacterium komagatae gen. nov., sp. nov., isolated from human faeces.</title>
        <authorList>
            <person name="Hamaguchi T."/>
            <person name="Ohara M."/>
            <person name="Hisatomi A."/>
            <person name="Sekiguchi K."/>
            <person name="Takeda J.I."/>
            <person name="Ueyama J."/>
            <person name="Ito M."/>
            <person name="Nishiwaki H."/>
            <person name="Ogi T."/>
            <person name="Hirayama M."/>
            <person name="Ohkuma M."/>
            <person name="Sakamoto M."/>
            <person name="Ohno K."/>
        </authorList>
    </citation>
    <scope>NUCLEOTIDE SEQUENCE [LARGE SCALE GENOMIC DNA]</scope>
    <source>
        <strain evidence="1 2">13CB8C</strain>
    </source>
</reference>
<comment type="caution">
    <text evidence="1">The sequence shown here is derived from an EMBL/GenBank/DDBJ whole genome shotgun (WGS) entry which is preliminary data.</text>
</comment>
<keyword evidence="2" id="KW-1185">Reference proteome</keyword>